<dbReference type="EMBL" id="CADEPM010000010">
    <property type="protein sequence ID" value="CAB3410412.1"/>
    <property type="molecule type" value="Genomic_DNA"/>
</dbReference>
<keyword evidence="2" id="KW-1185">Reference proteome</keyword>
<gene>
    <name evidence="1" type="ORF">CBOVIS_LOCUS11941</name>
</gene>
<dbReference type="AlphaFoldDB" id="A0A8S1FDD6"/>
<evidence type="ECO:0000313" key="1">
    <source>
        <dbReference type="EMBL" id="CAB3410412.1"/>
    </source>
</evidence>
<protein>
    <submittedName>
        <fullName evidence="1">Uncharacterized protein</fullName>
    </submittedName>
</protein>
<accession>A0A8S1FDD6</accession>
<organism evidence="1 2">
    <name type="scientific">Caenorhabditis bovis</name>
    <dbReference type="NCBI Taxonomy" id="2654633"/>
    <lineage>
        <taxon>Eukaryota</taxon>
        <taxon>Metazoa</taxon>
        <taxon>Ecdysozoa</taxon>
        <taxon>Nematoda</taxon>
        <taxon>Chromadorea</taxon>
        <taxon>Rhabditida</taxon>
        <taxon>Rhabditina</taxon>
        <taxon>Rhabditomorpha</taxon>
        <taxon>Rhabditoidea</taxon>
        <taxon>Rhabditidae</taxon>
        <taxon>Peloderinae</taxon>
        <taxon>Caenorhabditis</taxon>
    </lineage>
</organism>
<name>A0A8S1FDD6_9PELO</name>
<evidence type="ECO:0000313" key="2">
    <source>
        <dbReference type="Proteomes" id="UP000494206"/>
    </source>
</evidence>
<comment type="caution">
    <text evidence="1">The sequence shown here is derived from an EMBL/GenBank/DDBJ whole genome shotgun (WGS) entry which is preliminary data.</text>
</comment>
<dbReference type="Proteomes" id="UP000494206">
    <property type="component" value="Unassembled WGS sequence"/>
</dbReference>
<proteinExistence type="predicted"/>
<reference evidence="1 2" key="1">
    <citation type="submission" date="2020-04" db="EMBL/GenBank/DDBJ databases">
        <authorList>
            <person name="Laetsch R D."/>
            <person name="Stevens L."/>
            <person name="Kumar S."/>
            <person name="Blaxter L. M."/>
        </authorList>
    </citation>
    <scope>NUCLEOTIDE SEQUENCE [LARGE SCALE GENOMIC DNA]</scope>
</reference>
<sequence length="124" mass="14259">MQAMPNIPNMPNVDMEVMRKTFVYQDSIADAMVSMRRLRRSHRDSEDLKKLLDFHILNCQVSLNTLAQIHQYTEQDRNESYEFCAILLKGCLKMLRTVGTIYSEFLTAAHELEAVHGPIEAIGT</sequence>